<dbReference type="PANTHER" id="PTHR10527">
    <property type="entry name" value="IMPORTIN BETA"/>
    <property type="match status" value="1"/>
</dbReference>
<dbReference type="AlphaFoldDB" id="A0A6A6HP03"/>
<feature type="region of interest" description="Disordered" evidence="6">
    <location>
        <begin position="388"/>
        <end position="412"/>
    </location>
</feature>
<name>A0A6A6HP03_VIRVR</name>
<dbReference type="EMBL" id="ML991771">
    <property type="protein sequence ID" value="KAF2239836.1"/>
    <property type="molecule type" value="Genomic_DNA"/>
</dbReference>
<feature type="domain" description="Importin N-terminal" evidence="7">
    <location>
        <begin position="32"/>
        <end position="109"/>
    </location>
</feature>
<dbReference type="GO" id="GO:0006606">
    <property type="term" value="P:protein import into nucleus"/>
    <property type="evidence" value="ECO:0007669"/>
    <property type="project" value="InterPro"/>
</dbReference>
<evidence type="ECO:0000256" key="3">
    <source>
        <dbReference type="ARBA" id="ARBA00022490"/>
    </source>
</evidence>
<sequence>MEWQPQQGPLGQLTQCLKDSLSGHDVNAQKNAEKMLDQAKKSPDINNYLTFLFTSREPPAGLAMDATGYQTARGAAALMLKNNVQRSYKSIPEQSRSYIRSTILLGLQDPNSQIRNLAGNVITEVVRHGGIMGWPQVLSELISLVGNESGNVSPETQEGASGALLKTCEDNRRALDKEYSGQRPLDFIIPKFLEFTTSITAKVRANSLAGINIFIPEKPAALISNLDQLLQRLFQLASDSSDEVRKHVCRSFIHIADITPEKIAPHMNGLVDYMVAQQRSGDDRDLALDAAEFWLCIGEDKKLREGLKPYLPKVVPVLLESMVYCEDDVFRLEAESADAEEEDREQDIKPQFATSKAARLAGGSNGDNSAQTTNGEVKSAAYGYAYDEDDVEEGEVEDDDDDDDDGGDPEEQWNLRKCSAAALDVLASVFHEPVFEVTLPYLKENLNHPEWPNREAAVLALGAIADGCMEVVFPHLPELTHFLISLLNDPQPVVRQITCWSLGRYSQWASRLDKAGRQQYFEPIMDGMLKRMLDNNKRVQEAAASAFASLEEKAQQQLVEYCDVIVQQFVQCFGKYKDRNMFILYDCVQTLAEHVGPTLAKPELVNMLMPALIGRWQKVSDQSREMFPLLECLSYIATALGDHFAPFAKPIFTRCISIITQNLQDSQIATRNPAIDEPDKDFLVTSLDLLSAIIQALDERKSAELVASSSPNMFELLIYCMKDSNNDVRQSAYALLGDCAIYVFSQLQPVLPNILQTLIAQLDLQQVRADAEETGYSVINNACWSCGEIAMRQRAEMAPYVEALLQKLVVILFNEQIPESLNENAALALGRLGIGCAPQLAPHLATFAPPFLKAMRKIDWTDEKGHALKGFVEIVMSNPQAMESCLLEFFNELASAPGLFLTSMGLQEEGFIETFRRASSS</sequence>
<keyword evidence="9" id="KW-1185">Reference proteome</keyword>
<dbReference type="Pfam" id="PF25574">
    <property type="entry name" value="TPR_IMB1"/>
    <property type="match status" value="1"/>
</dbReference>
<evidence type="ECO:0000313" key="9">
    <source>
        <dbReference type="Proteomes" id="UP000800092"/>
    </source>
</evidence>
<dbReference type="FunFam" id="1.25.10.10:FF:000219">
    <property type="entry name" value="Importin subunit beta-2"/>
    <property type="match status" value="1"/>
</dbReference>
<dbReference type="Proteomes" id="UP000800092">
    <property type="component" value="Unassembled WGS sequence"/>
</dbReference>
<dbReference type="SMART" id="SM00913">
    <property type="entry name" value="IBN_N"/>
    <property type="match status" value="1"/>
</dbReference>
<organism evidence="8 9">
    <name type="scientific">Viridothelium virens</name>
    <name type="common">Speckled blister lichen</name>
    <name type="synonym">Trypethelium virens</name>
    <dbReference type="NCBI Taxonomy" id="1048519"/>
    <lineage>
        <taxon>Eukaryota</taxon>
        <taxon>Fungi</taxon>
        <taxon>Dikarya</taxon>
        <taxon>Ascomycota</taxon>
        <taxon>Pezizomycotina</taxon>
        <taxon>Dothideomycetes</taxon>
        <taxon>Dothideomycetes incertae sedis</taxon>
        <taxon>Trypetheliales</taxon>
        <taxon>Trypetheliaceae</taxon>
        <taxon>Viridothelium</taxon>
    </lineage>
</organism>
<evidence type="ECO:0000256" key="1">
    <source>
        <dbReference type="ARBA" id="ARBA00004496"/>
    </source>
</evidence>
<evidence type="ECO:0000256" key="4">
    <source>
        <dbReference type="ARBA" id="ARBA00022737"/>
    </source>
</evidence>
<dbReference type="FunFam" id="1.25.10.10:FF:000313">
    <property type="entry name" value="Importin beta-2 subunit, putative"/>
    <property type="match status" value="1"/>
</dbReference>
<gene>
    <name evidence="8" type="ORF">EV356DRAFT_438072</name>
</gene>
<evidence type="ECO:0000256" key="5">
    <source>
        <dbReference type="ARBA" id="ARBA00022927"/>
    </source>
</evidence>
<dbReference type="Gene3D" id="1.25.10.10">
    <property type="entry name" value="Leucine-rich Repeat Variant"/>
    <property type="match status" value="2"/>
</dbReference>
<keyword evidence="4" id="KW-0677">Repeat</keyword>
<dbReference type="OrthoDB" id="951172at2759"/>
<dbReference type="GO" id="GO:0005634">
    <property type="term" value="C:nucleus"/>
    <property type="evidence" value="ECO:0007669"/>
    <property type="project" value="UniProtKB-ARBA"/>
</dbReference>
<dbReference type="InterPro" id="IPR016024">
    <property type="entry name" value="ARM-type_fold"/>
</dbReference>
<dbReference type="Pfam" id="PF03810">
    <property type="entry name" value="IBN_N"/>
    <property type="match status" value="1"/>
</dbReference>
<reference evidence="8" key="1">
    <citation type="journal article" date="2020" name="Stud. Mycol.">
        <title>101 Dothideomycetes genomes: a test case for predicting lifestyles and emergence of pathogens.</title>
        <authorList>
            <person name="Haridas S."/>
            <person name="Albert R."/>
            <person name="Binder M."/>
            <person name="Bloem J."/>
            <person name="Labutti K."/>
            <person name="Salamov A."/>
            <person name="Andreopoulos B."/>
            <person name="Baker S."/>
            <person name="Barry K."/>
            <person name="Bills G."/>
            <person name="Bluhm B."/>
            <person name="Cannon C."/>
            <person name="Castanera R."/>
            <person name="Culley D."/>
            <person name="Daum C."/>
            <person name="Ezra D."/>
            <person name="Gonzalez J."/>
            <person name="Henrissat B."/>
            <person name="Kuo A."/>
            <person name="Liang C."/>
            <person name="Lipzen A."/>
            <person name="Lutzoni F."/>
            <person name="Magnuson J."/>
            <person name="Mondo S."/>
            <person name="Nolan M."/>
            <person name="Ohm R."/>
            <person name="Pangilinan J."/>
            <person name="Park H.-J."/>
            <person name="Ramirez L."/>
            <person name="Alfaro M."/>
            <person name="Sun H."/>
            <person name="Tritt A."/>
            <person name="Yoshinaga Y."/>
            <person name="Zwiers L.-H."/>
            <person name="Turgeon B."/>
            <person name="Goodwin S."/>
            <person name="Spatafora J."/>
            <person name="Crous P."/>
            <person name="Grigoriev I."/>
        </authorList>
    </citation>
    <scope>NUCLEOTIDE SEQUENCE</scope>
    <source>
        <strain evidence="8">Tuck. ex Michener</strain>
    </source>
</reference>
<comment type="subcellular location">
    <subcellularLocation>
        <location evidence="1">Cytoplasm</location>
    </subcellularLocation>
</comment>
<dbReference type="InterPro" id="IPR040122">
    <property type="entry name" value="Importin_beta"/>
</dbReference>
<keyword evidence="2" id="KW-0813">Transport</keyword>
<evidence type="ECO:0000256" key="6">
    <source>
        <dbReference type="SAM" id="MobiDB-lite"/>
    </source>
</evidence>
<evidence type="ECO:0000256" key="2">
    <source>
        <dbReference type="ARBA" id="ARBA00022448"/>
    </source>
</evidence>
<feature type="compositionally biased region" description="Acidic residues" evidence="6">
    <location>
        <begin position="388"/>
        <end position="411"/>
    </location>
</feature>
<dbReference type="GO" id="GO:0031267">
    <property type="term" value="F:small GTPase binding"/>
    <property type="evidence" value="ECO:0007669"/>
    <property type="project" value="InterPro"/>
</dbReference>
<accession>A0A6A6HP03</accession>
<dbReference type="InterPro" id="IPR011989">
    <property type="entry name" value="ARM-like"/>
</dbReference>
<feature type="compositionally biased region" description="Polar residues" evidence="6">
    <location>
        <begin position="366"/>
        <end position="376"/>
    </location>
</feature>
<dbReference type="SUPFAM" id="SSF48371">
    <property type="entry name" value="ARM repeat"/>
    <property type="match status" value="1"/>
</dbReference>
<keyword evidence="3" id="KW-0963">Cytoplasm</keyword>
<feature type="region of interest" description="Disordered" evidence="6">
    <location>
        <begin position="357"/>
        <end position="376"/>
    </location>
</feature>
<dbReference type="InterPro" id="IPR001494">
    <property type="entry name" value="Importin-beta_N"/>
</dbReference>
<protein>
    <submittedName>
        <fullName evidence="8">ARM repeat-containing protein</fullName>
    </submittedName>
</protein>
<evidence type="ECO:0000259" key="7">
    <source>
        <dbReference type="PROSITE" id="PS50166"/>
    </source>
</evidence>
<proteinExistence type="predicted"/>
<evidence type="ECO:0000313" key="8">
    <source>
        <dbReference type="EMBL" id="KAF2239836.1"/>
    </source>
</evidence>
<dbReference type="GO" id="GO:0005737">
    <property type="term" value="C:cytoplasm"/>
    <property type="evidence" value="ECO:0007669"/>
    <property type="project" value="UniProtKB-SubCell"/>
</dbReference>
<dbReference type="Pfam" id="PF13513">
    <property type="entry name" value="HEAT_EZ"/>
    <property type="match status" value="1"/>
</dbReference>
<keyword evidence="5" id="KW-0653">Protein transport</keyword>
<dbReference type="PROSITE" id="PS50166">
    <property type="entry name" value="IMPORTIN_B_NT"/>
    <property type="match status" value="1"/>
</dbReference>
<dbReference type="InterPro" id="IPR058584">
    <property type="entry name" value="IMB1_TNPO1-like_TPR"/>
</dbReference>